<evidence type="ECO:0000313" key="1">
    <source>
        <dbReference type="EMBL" id="KXZ50781.1"/>
    </source>
</evidence>
<name>A0A150GLW6_GONPE</name>
<accession>A0A150GLW6</accession>
<reference evidence="2" key="1">
    <citation type="journal article" date="2016" name="Nat. Commun.">
        <title>The Gonium pectorale genome demonstrates co-option of cell cycle regulation during the evolution of multicellularity.</title>
        <authorList>
            <person name="Hanschen E.R."/>
            <person name="Marriage T.N."/>
            <person name="Ferris P.J."/>
            <person name="Hamaji T."/>
            <person name="Toyoda A."/>
            <person name="Fujiyama A."/>
            <person name="Neme R."/>
            <person name="Noguchi H."/>
            <person name="Minakuchi Y."/>
            <person name="Suzuki M."/>
            <person name="Kawai-Toyooka H."/>
            <person name="Smith D.R."/>
            <person name="Sparks H."/>
            <person name="Anderson J."/>
            <person name="Bakaric R."/>
            <person name="Luria V."/>
            <person name="Karger A."/>
            <person name="Kirschner M.W."/>
            <person name="Durand P.M."/>
            <person name="Michod R.E."/>
            <person name="Nozaki H."/>
            <person name="Olson B.J."/>
        </authorList>
    </citation>
    <scope>NUCLEOTIDE SEQUENCE [LARGE SCALE GENOMIC DNA]</scope>
    <source>
        <strain evidence="2">NIES-2863</strain>
    </source>
</reference>
<comment type="caution">
    <text evidence="1">The sequence shown here is derived from an EMBL/GenBank/DDBJ whole genome shotgun (WGS) entry which is preliminary data.</text>
</comment>
<dbReference type="AlphaFoldDB" id="A0A150GLW6"/>
<dbReference type="EMBL" id="LSYV01000016">
    <property type="protein sequence ID" value="KXZ50781.1"/>
    <property type="molecule type" value="Genomic_DNA"/>
</dbReference>
<keyword evidence="2" id="KW-1185">Reference proteome</keyword>
<protein>
    <submittedName>
        <fullName evidence="1">Uncharacterized protein</fullName>
    </submittedName>
</protein>
<dbReference type="STRING" id="33097.A0A150GLW6"/>
<proteinExistence type="predicted"/>
<gene>
    <name evidence="1" type="ORF">GPECTOR_15g466</name>
</gene>
<sequence>MARGDGILGGDGGGIFDAGANRASGMWTWRLGNVTLNDSDGVVSAFLSSLSDVLYALANSTGSVAAADANSEGGLGALFNLTTMAQSAFRSQADQPSRLRSTVPDFSLDFSQRLINALRSRSRNRLNKWLSDYAANVVALADLTGTASRPRSAAAGGRDAARDAATLHRDASGVMDYAADLHDLQQRLVVDQMDAYTRAVEVNGLRRQLDALCGRSLPFASSMRLLGGDSAASAALAPAMDRLSGIALTMGQASVDLRNGADESFGETLAAFSARVPSGREAVAKMPTARPP</sequence>
<organism evidence="1 2">
    <name type="scientific">Gonium pectorale</name>
    <name type="common">Green alga</name>
    <dbReference type="NCBI Taxonomy" id="33097"/>
    <lineage>
        <taxon>Eukaryota</taxon>
        <taxon>Viridiplantae</taxon>
        <taxon>Chlorophyta</taxon>
        <taxon>core chlorophytes</taxon>
        <taxon>Chlorophyceae</taxon>
        <taxon>CS clade</taxon>
        <taxon>Chlamydomonadales</taxon>
        <taxon>Volvocaceae</taxon>
        <taxon>Gonium</taxon>
    </lineage>
</organism>
<dbReference type="Proteomes" id="UP000075714">
    <property type="component" value="Unassembled WGS sequence"/>
</dbReference>
<evidence type="ECO:0000313" key="2">
    <source>
        <dbReference type="Proteomes" id="UP000075714"/>
    </source>
</evidence>